<organism evidence="2 3">
    <name type="scientific">Microbacterium arthrosphaerae</name>
    <dbReference type="NCBI Taxonomy" id="792652"/>
    <lineage>
        <taxon>Bacteria</taxon>
        <taxon>Bacillati</taxon>
        <taxon>Actinomycetota</taxon>
        <taxon>Actinomycetes</taxon>
        <taxon>Micrococcales</taxon>
        <taxon>Microbacteriaceae</taxon>
        <taxon>Microbacterium</taxon>
    </lineage>
</organism>
<gene>
    <name evidence="2" type="ORF">R8Z58_13035</name>
</gene>
<keyword evidence="1" id="KW-1133">Transmembrane helix</keyword>
<feature type="transmembrane region" description="Helical" evidence="1">
    <location>
        <begin position="181"/>
        <end position="201"/>
    </location>
</feature>
<name>A0ABU4H2Y4_9MICO</name>
<feature type="transmembrane region" description="Helical" evidence="1">
    <location>
        <begin position="93"/>
        <end position="111"/>
    </location>
</feature>
<evidence type="ECO:0000313" key="3">
    <source>
        <dbReference type="Proteomes" id="UP001283109"/>
    </source>
</evidence>
<dbReference type="Proteomes" id="UP001283109">
    <property type="component" value="Unassembled WGS sequence"/>
</dbReference>
<feature type="transmembrane region" description="Helical" evidence="1">
    <location>
        <begin position="43"/>
        <end position="72"/>
    </location>
</feature>
<feature type="transmembrane region" description="Helical" evidence="1">
    <location>
        <begin position="12"/>
        <end position="37"/>
    </location>
</feature>
<protein>
    <submittedName>
        <fullName evidence="2">Uncharacterized protein</fullName>
    </submittedName>
</protein>
<evidence type="ECO:0000313" key="2">
    <source>
        <dbReference type="EMBL" id="MDW4573698.1"/>
    </source>
</evidence>
<evidence type="ECO:0000256" key="1">
    <source>
        <dbReference type="SAM" id="Phobius"/>
    </source>
</evidence>
<reference evidence="2 3" key="1">
    <citation type="submission" date="2023-11" db="EMBL/GenBank/DDBJ databases">
        <title>Draft genome sequence of Microbacterium arthrosphaerae JCM 30492.</title>
        <authorList>
            <person name="Zhang G."/>
            <person name="Ding Y."/>
        </authorList>
    </citation>
    <scope>NUCLEOTIDE SEQUENCE [LARGE SCALE GENOMIC DNA]</scope>
    <source>
        <strain evidence="2 3">JCM 30492</strain>
    </source>
</reference>
<dbReference type="EMBL" id="JAWQEV010000004">
    <property type="protein sequence ID" value="MDW4573698.1"/>
    <property type="molecule type" value="Genomic_DNA"/>
</dbReference>
<feature type="transmembrane region" description="Helical" evidence="1">
    <location>
        <begin position="143"/>
        <end position="161"/>
    </location>
</feature>
<dbReference type="RefSeq" id="WP_318354217.1">
    <property type="nucleotide sequence ID" value="NZ_JAWQEV010000004.1"/>
</dbReference>
<keyword evidence="1" id="KW-0812">Transmembrane</keyword>
<comment type="caution">
    <text evidence="2">The sequence shown here is derived from an EMBL/GenBank/DDBJ whole genome shotgun (WGS) entry which is preliminary data.</text>
</comment>
<sequence length="210" mass="21619">MSDFLETTAGKVVAALVLAGSLALAGFAGGAALAMFGNVDPSPFLVIVATAGLAVVVLLVALAALNVAVGLMKRFADDLQRRLDRPAGTTGSSWTAYLGPVVGVLVGIGTTALGGSWLLALLFALVAALVSAFAGSLVERRTWLGLLLYLVLLVAAGFAVAFTTTRAEFDSWVAAVGPLDIVILALCVLVAITPLVAGLYVKIRRKRRRV</sequence>
<proteinExistence type="predicted"/>
<keyword evidence="1" id="KW-0472">Membrane</keyword>
<accession>A0ABU4H2Y4</accession>
<feature type="transmembrane region" description="Helical" evidence="1">
    <location>
        <begin position="117"/>
        <end position="138"/>
    </location>
</feature>
<keyword evidence="3" id="KW-1185">Reference proteome</keyword>